<dbReference type="AlphaFoldDB" id="A0AAN2QUF7"/>
<reference evidence="5 6" key="1">
    <citation type="submission" date="2015-12" db="EMBL/GenBank/DDBJ databases">
        <authorList>
            <person name="Andreevskaya M."/>
        </authorList>
    </citation>
    <scope>NUCLEOTIDE SEQUENCE [LARGE SCALE GENOMIC DNA]</scope>
    <source>
        <strain evidence="3 6">KSL4-2</strain>
        <strain evidence="4 5">PL111</strain>
    </source>
</reference>
<feature type="compositionally biased region" description="Basic and acidic residues" evidence="1">
    <location>
        <begin position="28"/>
        <end position="45"/>
    </location>
</feature>
<name>A0AAN2QUF7_9LACO</name>
<evidence type="ECO:0000313" key="6">
    <source>
        <dbReference type="Proteomes" id="UP000199047"/>
    </source>
</evidence>
<evidence type="ECO:0000313" key="5">
    <source>
        <dbReference type="Proteomes" id="UP000198868"/>
    </source>
</evidence>
<keyword evidence="2" id="KW-0812">Transmembrane</keyword>
<feature type="compositionally biased region" description="Low complexity" evidence="1">
    <location>
        <begin position="46"/>
        <end position="62"/>
    </location>
</feature>
<gene>
    <name evidence="3" type="ORF">KSL4_1478</name>
    <name evidence="4" type="ORF">PL111_1534</name>
</gene>
<accession>A0AAN2QUF7</accession>
<keyword evidence="2" id="KW-0472">Membrane</keyword>
<feature type="region of interest" description="Disordered" evidence="1">
    <location>
        <begin position="27"/>
        <end position="63"/>
    </location>
</feature>
<dbReference type="EMBL" id="FBTB01000010">
    <property type="protein sequence ID" value="CUW08915.1"/>
    <property type="molecule type" value="Genomic_DNA"/>
</dbReference>
<proteinExistence type="predicted"/>
<dbReference type="Proteomes" id="UP000198868">
    <property type="component" value="Unassembled WGS sequence"/>
</dbReference>
<keyword evidence="2" id="KW-1133">Transmembrane helix</keyword>
<evidence type="ECO:0000313" key="3">
    <source>
        <dbReference type="EMBL" id="CUW08915.1"/>
    </source>
</evidence>
<evidence type="ECO:0000256" key="1">
    <source>
        <dbReference type="SAM" id="MobiDB-lite"/>
    </source>
</evidence>
<organism evidence="4 5">
    <name type="scientific">Leuconostoc inhae</name>
    <dbReference type="NCBI Taxonomy" id="178001"/>
    <lineage>
        <taxon>Bacteria</taxon>
        <taxon>Bacillati</taxon>
        <taxon>Bacillota</taxon>
        <taxon>Bacilli</taxon>
        <taxon>Lactobacillales</taxon>
        <taxon>Lactobacillaceae</taxon>
        <taxon>Leuconostoc</taxon>
    </lineage>
</organism>
<dbReference type="EMBL" id="FBTU01000016">
    <property type="protein sequence ID" value="CUW09978.1"/>
    <property type="molecule type" value="Genomic_DNA"/>
</dbReference>
<sequence length="299" mass="32830">MKLKNIVISVTVILAVIGGSLVYIGHNSDTDQKENHTTKKSDRSKSSSSSSTKEAASESQSENNILISSGKDYGIQLYHGMPGAGALTAKPTAMTKMLNRETVIDVVASTPNMNRGKLVNIVAAGDNWELEVSNNNTQYKVKVMHAQDNKGAVVVSTEGADTLFYGFTIPESLYVPYRQAEKEKADAVHDQLVGKKYRISPSLYDGENTDQAMNEQKAPQNLAHDGIQDITFITDSVVRVKRSGSYRPDRDVSYTLNATTLSFDYQNIPYSLINGTVSFDSWTTNMDGHTVTWTITPMN</sequence>
<protein>
    <submittedName>
        <fullName evidence="4">Uncharacterized protein</fullName>
    </submittedName>
</protein>
<evidence type="ECO:0000256" key="2">
    <source>
        <dbReference type="SAM" id="Phobius"/>
    </source>
</evidence>
<evidence type="ECO:0000313" key="4">
    <source>
        <dbReference type="EMBL" id="CUW09978.1"/>
    </source>
</evidence>
<dbReference type="GeneID" id="34300351"/>
<keyword evidence="6" id="KW-1185">Reference proteome</keyword>
<feature type="transmembrane region" description="Helical" evidence="2">
    <location>
        <begin position="6"/>
        <end position="24"/>
    </location>
</feature>
<dbReference type="Proteomes" id="UP000199047">
    <property type="component" value="Unassembled WGS sequence"/>
</dbReference>
<comment type="caution">
    <text evidence="4">The sequence shown here is derived from an EMBL/GenBank/DDBJ whole genome shotgun (WGS) entry which is preliminary data.</text>
</comment>
<dbReference type="RefSeq" id="WP_013231491.1">
    <property type="nucleotide sequence ID" value="NZ_FBTB01000010.1"/>
</dbReference>